<feature type="binding site" evidence="9">
    <location>
        <position position="135"/>
    </location>
    <ligand>
        <name>Zn(2+)</name>
        <dbReference type="ChEBI" id="CHEBI:29105"/>
    </ligand>
</feature>
<evidence type="ECO:0000256" key="4">
    <source>
        <dbReference type="ARBA" id="ARBA00022491"/>
    </source>
</evidence>
<comment type="similarity">
    <text evidence="2">Belongs to the Fur family.</text>
</comment>
<evidence type="ECO:0000256" key="2">
    <source>
        <dbReference type="ARBA" id="ARBA00007957"/>
    </source>
</evidence>
<dbReference type="InterPro" id="IPR036388">
    <property type="entry name" value="WH-like_DNA-bd_sf"/>
</dbReference>
<sequence>MTDTAIALDKLKQQGMRLTKQRSDLVHYLSQYQDEYVPITQIDRYMRDLYPGLSHDTIYRNIKSFEELGIVEAHQENDQTTVKFQCDFQHPHHHHFICSNCHRVQELEMCPLDFFEEQLPGATITGHRFELYGLCAECTEKLTQTK</sequence>
<keyword evidence="3" id="KW-0963">Cytoplasm</keyword>
<keyword evidence="9" id="KW-0479">Metal-binding</keyword>
<dbReference type="GO" id="GO:1900376">
    <property type="term" value="P:regulation of secondary metabolite biosynthetic process"/>
    <property type="evidence" value="ECO:0007669"/>
    <property type="project" value="TreeGrafter"/>
</dbReference>
<dbReference type="InterPro" id="IPR043135">
    <property type="entry name" value="Fur_C"/>
</dbReference>
<dbReference type="Gene3D" id="1.10.10.10">
    <property type="entry name" value="Winged helix-like DNA-binding domain superfamily/Winged helix DNA-binding domain"/>
    <property type="match status" value="1"/>
</dbReference>
<protein>
    <submittedName>
        <fullName evidence="11">Fe2+ Zn2+ uptake regulation protein</fullName>
    </submittedName>
</protein>
<keyword evidence="12" id="KW-1185">Reference proteome</keyword>
<dbReference type="GO" id="GO:0000976">
    <property type="term" value="F:transcription cis-regulatory region binding"/>
    <property type="evidence" value="ECO:0007669"/>
    <property type="project" value="TreeGrafter"/>
</dbReference>
<evidence type="ECO:0000256" key="6">
    <source>
        <dbReference type="ARBA" id="ARBA00023015"/>
    </source>
</evidence>
<keyword evidence="8" id="KW-0804">Transcription</keyword>
<dbReference type="EMBL" id="AYZQ01000002">
    <property type="protein sequence ID" value="KRM72198.1"/>
    <property type="molecule type" value="Genomic_DNA"/>
</dbReference>
<keyword evidence="10" id="KW-0408">Iron</keyword>
<dbReference type="AlphaFoldDB" id="A0A0R2B7V6"/>
<dbReference type="CDD" id="cd07153">
    <property type="entry name" value="Fur_like"/>
    <property type="match status" value="1"/>
</dbReference>
<evidence type="ECO:0000256" key="9">
    <source>
        <dbReference type="PIRSR" id="PIRSR602481-1"/>
    </source>
</evidence>
<dbReference type="InterPro" id="IPR002481">
    <property type="entry name" value="FUR"/>
</dbReference>
<evidence type="ECO:0000256" key="5">
    <source>
        <dbReference type="ARBA" id="ARBA00022833"/>
    </source>
</evidence>
<dbReference type="SUPFAM" id="SSF46785">
    <property type="entry name" value="Winged helix' DNA-binding domain"/>
    <property type="match status" value="1"/>
</dbReference>
<comment type="cofactor">
    <cofactor evidence="10">
        <name>Mn(2+)</name>
        <dbReference type="ChEBI" id="CHEBI:29035"/>
    </cofactor>
    <cofactor evidence="10">
        <name>Fe(2+)</name>
        <dbReference type="ChEBI" id="CHEBI:29033"/>
    </cofactor>
    <text evidence="10">Binds 1 Mn(2+) or Fe(2+) ion per subunit.</text>
</comment>
<evidence type="ECO:0000256" key="10">
    <source>
        <dbReference type="PIRSR" id="PIRSR602481-2"/>
    </source>
</evidence>
<feature type="binding site" evidence="9">
    <location>
        <position position="101"/>
    </location>
    <ligand>
        <name>Zn(2+)</name>
        <dbReference type="ChEBI" id="CHEBI:29105"/>
    </ligand>
</feature>
<feature type="binding site" evidence="10">
    <location>
        <position position="127"/>
    </location>
    <ligand>
        <name>Fe cation</name>
        <dbReference type="ChEBI" id="CHEBI:24875"/>
    </ligand>
</feature>
<comment type="cofactor">
    <cofactor evidence="9">
        <name>Zn(2+)</name>
        <dbReference type="ChEBI" id="CHEBI:29105"/>
    </cofactor>
    <text evidence="9">Binds 1 zinc ion per subunit.</text>
</comment>
<accession>A0A0R2B7V6</accession>
<evidence type="ECO:0000256" key="8">
    <source>
        <dbReference type="ARBA" id="ARBA00023163"/>
    </source>
</evidence>
<keyword evidence="6" id="KW-0805">Transcription regulation</keyword>
<dbReference type="GO" id="GO:0008270">
    <property type="term" value="F:zinc ion binding"/>
    <property type="evidence" value="ECO:0007669"/>
    <property type="project" value="TreeGrafter"/>
</dbReference>
<gene>
    <name evidence="11" type="ORF">FC34_GL001183</name>
</gene>
<reference evidence="11 12" key="1">
    <citation type="journal article" date="2015" name="Genome Announc.">
        <title>Expanding the biotechnology potential of lactobacilli through comparative genomics of 213 strains and associated genera.</title>
        <authorList>
            <person name="Sun Z."/>
            <person name="Harris H.M."/>
            <person name="McCann A."/>
            <person name="Guo C."/>
            <person name="Argimon S."/>
            <person name="Zhang W."/>
            <person name="Yang X."/>
            <person name="Jeffery I.B."/>
            <person name="Cooney J.C."/>
            <person name="Kagawa T.F."/>
            <person name="Liu W."/>
            <person name="Song Y."/>
            <person name="Salvetti E."/>
            <person name="Wrobel A."/>
            <person name="Rasinkangas P."/>
            <person name="Parkhill J."/>
            <person name="Rea M.C."/>
            <person name="O'Sullivan O."/>
            <person name="Ritari J."/>
            <person name="Douillard F.P."/>
            <person name="Paul Ross R."/>
            <person name="Yang R."/>
            <person name="Briner A.E."/>
            <person name="Felis G.E."/>
            <person name="de Vos W.M."/>
            <person name="Barrangou R."/>
            <person name="Klaenhammer T.R."/>
            <person name="Caufield P.W."/>
            <person name="Cui Y."/>
            <person name="Zhang H."/>
            <person name="O'Toole P.W."/>
        </authorList>
    </citation>
    <scope>NUCLEOTIDE SEQUENCE [LARGE SCALE GENOMIC DNA]</scope>
    <source>
        <strain evidence="11 12">DSM 23927</strain>
    </source>
</reference>
<evidence type="ECO:0000256" key="3">
    <source>
        <dbReference type="ARBA" id="ARBA00022490"/>
    </source>
</evidence>
<feature type="binding site" evidence="9">
    <location>
        <position position="98"/>
    </location>
    <ligand>
        <name>Zn(2+)</name>
        <dbReference type="ChEBI" id="CHEBI:29105"/>
    </ligand>
</feature>
<dbReference type="PANTHER" id="PTHR33202">
    <property type="entry name" value="ZINC UPTAKE REGULATION PROTEIN"/>
    <property type="match status" value="1"/>
</dbReference>
<feature type="binding site" evidence="10">
    <location>
        <position position="92"/>
    </location>
    <ligand>
        <name>Fe cation</name>
        <dbReference type="ChEBI" id="CHEBI:24875"/>
    </ligand>
</feature>
<comment type="caution">
    <text evidence="11">The sequence shown here is derived from an EMBL/GenBank/DDBJ whole genome shotgun (WGS) entry which is preliminary data.</text>
</comment>
<dbReference type="OrthoDB" id="8659436at2"/>
<dbReference type="Pfam" id="PF01475">
    <property type="entry name" value="FUR"/>
    <property type="match status" value="1"/>
</dbReference>
<evidence type="ECO:0000313" key="11">
    <source>
        <dbReference type="EMBL" id="KRM72198.1"/>
    </source>
</evidence>
<dbReference type="STRING" id="1423727.FC34_GL001183"/>
<dbReference type="Gene3D" id="3.30.1490.190">
    <property type="match status" value="1"/>
</dbReference>
<dbReference type="RefSeq" id="WP_057894462.1">
    <property type="nucleotide sequence ID" value="NZ_AYZQ01000002.1"/>
</dbReference>
<comment type="subcellular location">
    <subcellularLocation>
        <location evidence="1">Cytoplasm</location>
    </subcellularLocation>
</comment>
<organism evidence="11 12">
    <name type="scientific">Lacticaseibacillus brantae DSM 23927</name>
    <dbReference type="NCBI Taxonomy" id="1423727"/>
    <lineage>
        <taxon>Bacteria</taxon>
        <taxon>Bacillati</taxon>
        <taxon>Bacillota</taxon>
        <taxon>Bacilli</taxon>
        <taxon>Lactobacillales</taxon>
        <taxon>Lactobacillaceae</taxon>
        <taxon>Lacticaseibacillus</taxon>
    </lineage>
</organism>
<evidence type="ECO:0000256" key="1">
    <source>
        <dbReference type="ARBA" id="ARBA00004496"/>
    </source>
</evidence>
<dbReference type="GO" id="GO:0005737">
    <property type="term" value="C:cytoplasm"/>
    <property type="evidence" value="ECO:0007669"/>
    <property type="project" value="UniProtKB-SubCell"/>
</dbReference>
<dbReference type="Proteomes" id="UP000051672">
    <property type="component" value="Unassembled WGS sequence"/>
</dbReference>
<evidence type="ECO:0000256" key="7">
    <source>
        <dbReference type="ARBA" id="ARBA00023125"/>
    </source>
</evidence>
<proteinExistence type="inferred from homology"/>
<keyword evidence="7" id="KW-0238">DNA-binding</keyword>
<keyword evidence="5 9" id="KW-0862">Zinc</keyword>
<feature type="binding site" evidence="9">
    <location>
        <position position="138"/>
    </location>
    <ligand>
        <name>Zn(2+)</name>
        <dbReference type="ChEBI" id="CHEBI:29105"/>
    </ligand>
</feature>
<dbReference type="GO" id="GO:0003700">
    <property type="term" value="F:DNA-binding transcription factor activity"/>
    <property type="evidence" value="ECO:0007669"/>
    <property type="project" value="InterPro"/>
</dbReference>
<dbReference type="PANTHER" id="PTHR33202:SF1">
    <property type="entry name" value="FERRIC UPTAKE REGULATION PROTEIN"/>
    <property type="match status" value="1"/>
</dbReference>
<name>A0A0R2B7V6_9LACO</name>
<keyword evidence="4" id="KW-0678">Repressor</keyword>
<dbReference type="GO" id="GO:0045892">
    <property type="term" value="P:negative regulation of DNA-templated transcription"/>
    <property type="evidence" value="ECO:0007669"/>
    <property type="project" value="TreeGrafter"/>
</dbReference>
<dbReference type="PATRIC" id="fig|1423727.3.peg.1202"/>
<dbReference type="InterPro" id="IPR036390">
    <property type="entry name" value="WH_DNA-bd_sf"/>
</dbReference>
<evidence type="ECO:0000313" key="12">
    <source>
        <dbReference type="Proteomes" id="UP000051672"/>
    </source>
</evidence>